<dbReference type="RefSeq" id="WP_127764071.1">
    <property type="nucleotide sequence ID" value="NZ_SADE01000001.1"/>
</dbReference>
<feature type="signal peptide" evidence="1">
    <location>
        <begin position="1"/>
        <end position="21"/>
    </location>
</feature>
<evidence type="ECO:0000256" key="1">
    <source>
        <dbReference type="SAM" id="SignalP"/>
    </source>
</evidence>
<keyword evidence="3" id="KW-1185">Reference proteome</keyword>
<evidence type="ECO:0000313" key="3">
    <source>
        <dbReference type="Proteomes" id="UP000287447"/>
    </source>
</evidence>
<accession>A0A437QW51</accession>
<dbReference type="Proteomes" id="UP000287447">
    <property type="component" value="Unassembled WGS sequence"/>
</dbReference>
<dbReference type="AlphaFoldDB" id="A0A437QW51"/>
<name>A0A437QW51_9PROT</name>
<reference evidence="3" key="1">
    <citation type="submission" date="2019-01" db="EMBL/GenBank/DDBJ databases">
        <title>Gri0909 isolated from a small marine red alga.</title>
        <authorList>
            <person name="Kim J."/>
            <person name="Jeong S.E."/>
            <person name="Jeon C.O."/>
        </authorList>
    </citation>
    <scope>NUCLEOTIDE SEQUENCE [LARGE SCALE GENOMIC DNA]</scope>
    <source>
        <strain evidence="3">Gri0909</strain>
    </source>
</reference>
<comment type="caution">
    <text evidence="2">The sequence shown here is derived from an EMBL/GenBank/DDBJ whole genome shotgun (WGS) entry which is preliminary data.</text>
</comment>
<keyword evidence="1" id="KW-0732">Signal</keyword>
<sequence length="213" mass="23911">MRFLATILALLLPILAGPVLAQDAGVTVWRGKPGHYGDANHGREMAAWIREAQGHLGVGAAAIPKDIHKRFRIAFPAGLFDWARFRVGGTDRFWRQAARRGYGNGLVLVLGDVILFRTEDAARNHTLWYAGLEQAQNFRRFGIEKALERSGAAQRTATPTRLLGRNRIHTYPYRFLYPRWKTPRGKPPDETAPKPITVPGKIIVKPVNPFLNE</sequence>
<feature type="chain" id="PRO_5019162705" evidence="1">
    <location>
        <begin position="22"/>
        <end position="213"/>
    </location>
</feature>
<organism evidence="2 3">
    <name type="scientific">Hwanghaeella grinnelliae</name>
    <dbReference type="NCBI Taxonomy" id="2500179"/>
    <lineage>
        <taxon>Bacteria</taxon>
        <taxon>Pseudomonadati</taxon>
        <taxon>Pseudomonadota</taxon>
        <taxon>Alphaproteobacteria</taxon>
        <taxon>Rhodospirillales</taxon>
        <taxon>Rhodospirillaceae</taxon>
        <taxon>Hwanghaeella</taxon>
    </lineage>
</organism>
<dbReference type="EMBL" id="SADE01000001">
    <property type="protein sequence ID" value="RVU38699.1"/>
    <property type="molecule type" value="Genomic_DNA"/>
</dbReference>
<evidence type="ECO:0000313" key="2">
    <source>
        <dbReference type="EMBL" id="RVU38699.1"/>
    </source>
</evidence>
<protein>
    <submittedName>
        <fullName evidence="2">Uncharacterized protein</fullName>
    </submittedName>
</protein>
<proteinExistence type="predicted"/>
<gene>
    <name evidence="2" type="ORF">EOI86_05350</name>
</gene>